<comment type="function">
    <text evidence="1 10">Controls the rotational direction of flagella during chemotaxis.</text>
</comment>
<dbReference type="RefSeq" id="WP_377066574.1">
    <property type="nucleotide sequence ID" value="NZ_JBHMEC010000003.1"/>
</dbReference>
<evidence type="ECO:0000313" key="12">
    <source>
        <dbReference type="Proteomes" id="UP001589670"/>
    </source>
</evidence>
<keyword evidence="8 10" id="KW-1133">Transmembrane helix</keyword>
<evidence type="ECO:0000256" key="10">
    <source>
        <dbReference type="RuleBase" id="RU364125"/>
    </source>
</evidence>
<evidence type="ECO:0000256" key="7">
    <source>
        <dbReference type="ARBA" id="ARBA00022779"/>
    </source>
</evidence>
<reference evidence="11 12" key="1">
    <citation type="submission" date="2024-09" db="EMBL/GenBank/DDBJ databases">
        <authorList>
            <person name="Sun Q."/>
            <person name="Mori K."/>
        </authorList>
    </citation>
    <scope>NUCLEOTIDE SEQUENCE [LARGE SCALE GENOMIC DNA]</scope>
    <source>
        <strain evidence="11 12">CECT 9424</strain>
    </source>
</reference>
<organism evidence="11 12">
    <name type="scientific">Roseovarius ramblicola</name>
    <dbReference type="NCBI Taxonomy" id="2022336"/>
    <lineage>
        <taxon>Bacteria</taxon>
        <taxon>Pseudomonadati</taxon>
        <taxon>Pseudomonadota</taxon>
        <taxon>Alphaproteobacteria</taxon>
        <taxon>Rhodobacterales</taxon>
        <taxon>Roseobacteraceae</taxon>
        <taxon>Roseovarius</taxon>
    </lineage>
</organism>
<evidence type="ECO:0000256" key="2">
    <source>
        <dbReference type="ARBA" id="ARBA00004162"/>
    </source>
</evidence>
<comment type="similarity">
    <text evidence="3 10">Belongs to the FliL family.</text>
</comment>
<name>A0ABV5HVU8_9RHOB</name>
<evidence type="ECO:0000256" key="6">
    <source>
        <dbReference type="ARBA" id="ARBA00022692"/>
    </source>
</evidence>
<keyword evidence="11" id="KW-0969">Cilium</keyword>
<dbReference type="Pfam" id="PF03748">
    <property type="entry name" value="FliL"/>
    <property type="match status" value="1"/>
</dbReference>
<sequence length="176" mass="18907">MADEEETTDTPERAAPSRLPLIAGLVLALAAGGAGFYAVRAGLLPFGPGADGQAADTQTGGGGDGRARAMHEAVDFGHLVYVPVEPLVISIADDGRSRHLRFRAELEVSDDAEHEVIRVMPRIVDVLNTYLRALRLTDLEESAALPRLRAQMLRRVQAVVGAARVNDLLVMEFVLN</sequence>
<evidence type="ECO:0000256" key="1">
    <source>
        <dbReference type="ARBA" id="ARBA00002254"/>
    </source>
</evidence>
<comment type="subcellular location">
    <subcellularLocation>
        <location evidence="10">Cell inner membrane</location>
    </subcellularLocation>
    <subcellularLocation>
        <location evidence="2">Cell membrane</location>
        <topology evidence="2">Single-pass membrane protein</topology>
    </subcellularLocation>
</comment>
<dbReference type="InterPro" id="IPR005503">
    <property type="entry name" value="FliL"/>
</dbReference>
<keyword evidence="12" id="KW-1185">Reference proteome</keyword>
<keyword evidence="6 10" id="KW-0812">Transmembrane</keyword>
<comment type="caution">
    <text evidence="11">The sequence shown here is derived from an EMBL/GenBank/DDBJ whole genome shotgun (WGS) entry which is preliminary data.</text>
</comment>
<keyword evidence="11" id="KW-0282">Flagellum</keyword>
<evidence type="ECO:0000256" key="5">
    <source>
        <dbReference type="ARBA" id="ARBA00022500"/>
    </source>
</evidence>
<evidence type="ECO:0000313" key="11">
    <source>
        <dbReference type="EMBL" id="MFB9148547.1"/>
    </source>
</evidence>
<evidence type="ECO:0000256" key="9">
    <source>
        <dbReference type="ARBA" id="ARBA00023136"/>
    </source>
</evidence>
<evidence type="ECO:0000256" key="8">
    <source>
        <dbReference type="ARBA" id="ARBA00022989"/>
    </source>
</evidence>
<protein>
    <recommendedName>
        <fullName evidence="10">Flagellar protein FliL</fullName>
    </recommendedName>
</protein>
<keyword evidence="4" id="KW-1003">Cell membrane</keyword>
<proteinExistence type="inferred from homology"/>
<gene>
    <name evidence="11" type="primary">fliL</name>
    <name evidence="11" type="ORF">ACFFU4_02125</name>
</gene>
<dbReference type="Proteomes" id="UP001589670">
    <property type="component" value="Unassembled WGS sequence"/>
</dbReference>
<keyword evidence="10" id="KW-0997">Cell inner membrane</keyword>
<dbReference type="EMBL" id="JBHMEC010000003">
    <property type="protein sequence ID" value="MFB9148547.1"/>
    <property type="molecule type" value="Genomic_DNA"/>
</dbReference>
<evidence type="ECO:0000256" key="3">
    <source>
        <dbReference type="ARBA" id="ARBA00008281"/>
    </source>
</evidence>
<keyword evidence="7 10" id="KW-0283">Flagellar rotation</keyword>
<feature type="transmembrane region" description="Helical" evidence="10">
    <location>
        <begin position="20"/>
        <end position="39"/>
    </location>
</feature>
<keyword evidence="11" id="KW-0966">Cell projection</keyword>
<keyword evidence="5 10" id="KW-0145">Chemotaxis</keyword>
<evidence type="ECO:0000256" key="4">
    <source>
        <dbReference type="ARBA" id="ARBA00022475"/>
    </source>
</evidence>
<accession>A0ABV5HVU8</accession>
<keyword evidence="9 10" id="KW-0472">Membrane</keyword>